<dbReference type="Gene3D" id="4.10.1240.10">
    <property type="entry name" value="GPCR, family 2, extracellular hormone receptor domain"/>
    <property type="match status" value="1"/>
</dbReference>
<dbReference type="AlphaFoldDB" id="A0A821LKB1"/>
<comment type="subcellular location">
    <subcellularLocation>
        <location evidence="1">Cell membrane</location>
        <topology evidence="1">Multi-pass membrane protein</topology>
    </subcellularLocation>
</comment>
<keyword evidence="7 11" id="KW-0472">Membrane</keyword>
<comment type="similarity">
    <text evidence="2">Belongs to the G-protein coupled receptor 2 family.</text>
</comment>
<feature type="transmembrane region" description="Helical" evidence="11">
    <location>
        <begin position="270"/>
        <end position="289"/>
    </location>
</feature>
<feature type="transmembrane region" description="Helical" evidence="11">
    <location>
        <begin position="296"/>
        <end position="316"/>
    </location>
</feature>
<evidence type="ECO:0000313" key="15">
    <source>
        <dbReference type="Proteomes" id="UP000663880"/>
    </source>
</evidence>
<evidence type="ECO:0000256" key="4">
    <source>
        <dbReference type="ARBA" id="ARBA00022692"/>
    </source>
</evidence>
<feature type="transmembrane region" description="Helical" evidence="11">
    <location>
        <begin position="216"/>
        <end position="241"/>
    </location>
</feature>
<reference evidence="14" key="1">
    <citation type="submission" date="2021-02" db="EMBL/GenBank/DDBJ databases">
        <authorList>
            <person name="Steward A R."/>
        </authorList>
    </citation>
    <scope>NUCLEOTIDE SEQUENCE</scope>
</reference>
<sequence>MNYSNPKFWKGINAVKIKDVCYKGLSKPVRAVKQVCPNHFDGFKCWKEAMVGQTVQEPCPDYVIGFDLMKSASKTCGSDGVWLDPTNYTSCLTSDEDLGVRNIGHFIYLGSYGLASLIMVMMFLIFGVFRKNDRWFRVKTHVNFFFANLFKNIMSMTWYINVIRDPTVVLFNPIWCQILNNLTNYSNLASHFWLFNEALYIYLEVAIVQSRMKKSLLLFTIIGWVMPAVIVAVYSMIRIFYLEDTESSSDKGSLHIIPKDKTITWPYDQMSQSFSFLIALFAVQDYLLMMQQSRQYALNVTFQIGSAFVIILKVLISATNICFTNEDLVTSSGQRQEDPEVEIPMTDMRGKSYLLLHTLVERGCK</sequence>
<feature type="domain" description="G-protein coupled receptors family 2 profile 1" evidence="12">
    <location>
        <begin position="20"/>
        <end position="95"/>
    </location>
</feature>
<dbReference type="EMBL" id="CAJOBZ010000001">
    <property type="protein sequence ID" value="CAF4751788.1"/>
    <property type="molecule type" value="Genomic_DNA"/>
</dbReference>
<evidence type="ECO:0000256" key="9">
    <source>
        <dbReference type="ARBA" id="ARBA00023180"/>
    </source>
</evidence>
<dbReference type="InterPro" id="IPR036445">
    <property type="entry name" value="GPCR_2_extracell_dom_sf"/>
</dbReference>
<dbReference type="SUPFAM" id="SSF111418">
    <property type="entry name" value="Hormone receptor domain"/>
    <property type="match status" value="1"/>
</dbReference>
<keyword evidence="5 11" id="KW-1133">Transmembrane helix</keyword>
<feature type="domain" description="G-protein coupled receptors family 2 profile 2" evidence="13">
    <location>
        <begin position="104"/>
        <end position="248"/>
    </location>
</feature>
<evidence type="ECO:0000256" key="6">
    <source>
        <dbReference type="ARBA" id="ARBA00023040"/>
    </source>
</evidence>
<dbReference type="GO" id="GO:0007188">
    <property type="term" value="P:adenylate cyclase-modulating G protein-coupled receptor signaling pathway"/>
    <property type="evidence" value="ECO:0007669"/>
    <property type="project" value="TreeGrafter"/>
</dbReference>
<dbReference type="InterPro" id="IPR050332">
    <property type="entry name" value="GPCR_2"/>
</dbReference>
<evidence type="ECO:0000259" key="12">
    <source>
        <dbReference type="PROSITE" id="PS50227"/>
    </source>
</evidence>
<dbReference type="PANTHER" id="PTHR45620">
    <property type="entry name" value="PDF RECEPTOR-LIKE PROTEIN-RELATED"/>
    <property type="match status" value="1"/>
</dbReference>
<dbReference type="PROSITE" id="PS50261">
    <property type="entry name" value="G_PROTEIN_RECEP_F2_4"/>
    <property type="match status" value="1"/>
</dbReference>
<evidence type="ECO:0000256" key="2">
    <source>
        <dbReference type="ARBA" id="ARBA00005314"/>
    </source>
</evidence>
<dbReference type="InterPro" id="IPR001879">
    <property type="entry name" value="GPCR_2_extracellular_dom"/>
</dbReference>
<keyword evidence="4 11" id="KW-0812">Transmembrane</keyword>
<dbReference type="GO" id="GO:0008528">
    <property type="term" value="F:G protein-coupled peptide receptor activity"/>
    <property type="evidence" value="ECO:0007669"/>
    <property type="project" value="TreeGrafter"/>
</dbReference>
<evidence type="ECO:0000259" key="13">
    <source>
        <dbReference type="PROSITE" id="PS50261"/>
    </source>
</evidence>
<dbReference type="GO" id="GO:0007166">
    <property type="term" value="P:cell surface receptor signaling pathway"/>
    <property type="evidence" value="ECO:0007669"/>
    <property type="project" value="InterPro"/>
</dbReference>
<dbReference type="SMART" id="SM00008">
    <property type="entry name" value="HormR"/>
    <property type="match status" value="1"/>
</dbReference>
<comment type="caution">
    <text evidence="14">The sequence shown here is derived from an EMBL/GenBank/DDBJ whole genome shotgun (WGS) entry which is preliminary data.</text>
</comment>
<dbReference type="Proteomes" id="UP000663880">
    <property type="component" value="Unassembled WGS sequence"/>
</dbReference>
<keyword evidence="10" id="KW-0807">Transducer</keyword>
<dbReference type="OrthoDB" id="16753at2759"/>
<dbReference type="PROSITE" id="PS50227">
    <property type="entry name" value="G_PROTEIN_RECEP_F2_3"/>
    <property type="match status" value="1"/>
</dbReference>
<dbReference type="InterPro" id="IPR017983">
    <property type="entry name" value="GPCR_2_secretin-like_CS"/>
</dbReference>
<dbReference type="PRINTS" id="PR00249">
    <property type="entry name" value="GPCRSECRETIN"/>
</dbReference>
<evidence type="ECO:0000313" key="14">
    <source>
        <dbReference type="EMBL" id="CAF4751788.1"/>
    </source>
</evidence>
<name>A0A821LKB1_9NEOP</name>
<keyword evidence="9" id="KW-0325">Glycoprotein</keyword>
<gene>
    <name evidence="14" type="ORF">PMACD_LOCUS738</name>
</gene>
<evidence type="ECO:0000256" key="8">
    <source>
        <dbReference type="ARBA" id="ARBA00023170"/>
    </source>
</evidence>
<evidence type="ECO:0000256" key="1">
    <source>
        <dbReference type="ARBA" id="ARBA00004651"/>
    </source>
</evidence>
<keyword evidence="6" id="KW-0297">G-protein coupled receptor</keyword>
<dbReference type="InterPro" id="IPR017981">
    <property type="entry name" value="GPCR_2-like_7TM"/>
</dbReference>
<accession>A0A821LKB1</accession>
<keyword evidence="15" id="KW-1185">Reference proteome</keyword>
<feature type="transmembrane region" description="Helical" evidence="11">
    <location>
        <begin position="106"/>
        <end position="129"/>
    </location>
</feature>
<evidence type="ECO:0000256" key="7">
    <source>
        <dbReference type="ARBA" id="ARBA00023136"/>
    </source>
</evidence>
<organism evidence="14 15">
    <name type="scientific">Pieris macdunnoughi</name>
    <dbReference type="NCBI Taxonomy" id="345717"/>
    <lineage>
        <taxon>Eukaryota</taxon>
        <taxon>Metazoa</taxon>
        <taxon>Ecdysozoa</taxon>
        <taxon>Arthropoda</taxon>
        <taxon>Hexapoda</taxon>
        <taxon>Insecta</taxon>
        <taxon>Pterygota</taxon>
        <taxon>Neoptera</taxon>
        <taxon>Endopterygota</taxon>
        <taxon>Lepidoptera</taxon>
        <taxon>Glossata</taxon>
        <taxon>Ditrysia</taxon>
        <taxon>Papilionoidea</taxon>
        <taxon>Pieridae</taxon>
        <taxon>Pierinae</taxon>
        <taxon>Pieris</taxon>
    </lineage>
</organism>
<dbReference type="InterPro" id="IPR000832">
    <property type="entry name" value="GPCR_2_secretin-like"/>
</dbReference>
<evidence type="ECO:0000256" key="11">
    <source>
        <dbReference type="SAM" id="Phobius"/>
    </source>
</evidence>
<dbReference type="PROSITE" id="PS00649">
    <property type="entry name" value="G_PROTEIN_RECEP_F2_1"/>
    <property type="match status" value="1"/>
</dbReference>
<evidence type="ECO:0000256" key="10">
    <source>
        <dbReference type="ARBA" id="ARBA00023224"/>
    </source>
</evidence>
<proteinExistence type="inferred from homology"/>
<protein>
    <submittedName>
        <fullName evidence="14">Uncharacterized protein</fullName>
    </submittedName>
</protein>
<dbReference type="Gene3D" id="1.20.1070.10">
    <property type="entry name" value="Rhodopsin 7-helix transmembrane proteins"/>
    <property type="match status" value="1"/>
</dbReference>
<keyword evidence="3" id="KW-1003">Cell membrane</keyword>
<dbReference type="Pfam" id="PF00002">
    <property type="entry name" value="7tm_2"/>
    <property type="match status" value="1"/>
</dbReference>
<dbReference type="PANTHER" id="PTHR45620:SF32">
    <property type="entry name" value="DIURETIC HORMONE 31 RECEPTOR, ISOFORM C"/>
    <property type="match status" value="1"/>
</dbReference>
<keyword evidence="8" id="KW-0675">Receptor</keyword>
<evidence type="ECO:0000256" key="5">
    <source>
        <dbReference type="ARBA" id="ARBA00022989"/>
    </source>
</evidence>
<dbReference type="GO" id="GO:0005886">
    <property type="term" value="C:plasma membrane"/>
    <property type="evidence" value="ECO:0007669"/>
    <property type="project" value="UniProtKB-SubCell"/>
</dbReference>
<evidence type="ECO:0000256" key="3">
    <source>
        <dbReference type="ARBA" id="ARBA00022475"/>
    </source>
</evidence>
<dbReference type="Pfam" id="PF02793">
    <property type="entry name" value="HRM"/>
    <property type="match status" value="1"/>
</dbReference>